<accession>A0AA50KP62</accession>
<dbReference type="RefSeq" id="WP_306761766.1">
    <property type="nucleotide sequence ID" value="NZ_CP118224.1"/>
</dbReference>
<dbReference type="NCBIfam" id="NF040576">
    <property type="entry name" value="T2SS_GspM_XpsM"/>
    <property type="match status" value="1"/>
</dbReference>
<keyword evidence="2" id="KW-1133">Transmembrane helix</keyword>
<evidence type="ECO:0000313" key="4">
    <source>
        <dbReference type="Proteomes" id="UP001223802"/>
    </source>
</evidence>
<proteinExistence type="predicted"/>
<evidence type="ECO:0000256" key="2">
    <source>
        <dbReference type="SAM" id="Phobius"/>
    </source>
</evidence>
<dbReference type="KEGG" id="ope:PU634_15780"/>
<evidence type="ECO:0000313" key="3">
    <source>
        <dbReference type="EMBL" id="WMC10517.1"/>
    </source>
</evidence>
<feature type="transmembrane region" description="Helical" evidence="2">
    <location>
        <begin position="12"/>
        <end position="36"/>
    </location>
</feature>
<dbReference type="AlphaFoldDB" id="A0AA50KP62"/>
<dbReference type="Pfam" id="PF10741">
    <property type="entry name" value="T2SSM_b"/>
    <property type="match status" value="1"/>
</dbReference>
<evidence type="ECO:0000256" key="1">
    <source>
        <dbReference type="SAM" id="Coils"/>
    </source>
</evidence>
<keyword evidence="2" id="KW-0812">Transmembrane</keyword>
<keyword evidence="1" id="KW-0175">Coiled coil</keyword>
<sequence>MNLDARQQKWLALALLALVLVLVFSLIISPLFSLFWRQGERLEQLESQLARYQRLAGELEQTEQQLQQLRAATPNDNLHLPEQRPALAQAWLQQYLNRRVAQSGGQLVSIQNAPAGSEGPLPEVMLRVHLRSELSELVPLIHAIESGTPALFIEDLVITASPRRARVRNNRVVARRQNAQVRDIPSLDVRFNLLGYTRQEAP</sequence>
<organism evidence="3 4">
    <name type="scientific">Oceanimonas pelagia</name>
    <dbReference type="NCBI Taxonomy" id="3028314"/>
    <lineage>
        <taxon>Bacteria</taxon>
        <taxon>Pseudomonadati</taxon>
        <taxon>Pseudomonadota</taxon>
        <taxon>Gammaproteobacteria</taxon>
        <taxon>Aeromonadales</taxon>
        <taxon>Aeromonadaceae</taxon>
        <taxon>Oceanimonas</taxon>
    </lineage>
</organism>
<dbReference type="EMBL" id="CP118224">
    <property type="protein sequence ID" value="WMC10517.1"/>
    <property type="molecule type" value="Genomic_DNA"/>
</dbReference>
<protein>
    <submittedName>
        <fullName evidence="3">Type II secretion system protein GspM</fullName>
    </submittedName>
</protein>
<keyword evidence="4" id="KW-1185">Reference proteome</keyword>
<reference evidence="3 4" key="1">
    <citation type="submission" date="2023-02" db="EMBL/GenBank/DDBJ databases">
        <title>Complete genome sequence of a novel bacterium Oceanimonas sp. NTOU-MSR1 isolated from marine coast sediment.</title>
        <authorList>
            <person name="Yang H.-T."/>
            <person name="Chen Y.-L."/>
            <person name="Ho Y.-N."/>
        </authorList>
    </citation>
    <scope>NUCLEOTIDE SEQUENCE [LARGE SCALE GENOMIC DNA]</scope>
    <source>
        <strain evidence="3 4">NTOU-MSR1</strain>
    </source>
</reference>
<keyword evidence="2" id="KW-0472">Membrane</keyword>
<dbReference type="Proteomes" id="UP001223802">
    <property type="component" value="Chromosome"/>
</dbReference>
<gene>
    <name evidence="3" type="primary">gspM</name>
    <name evidence="3" type="ORF">PU634_15780</name>
</gene>
<feature type="coiled-coil region" evidence="1">
    <location>
        <begin position="42"/>
        <end position="72"/>
    </location>
</feature>
<name>A0AA50KP62_9GAMM</name>
<dbReference type="InterPro" id="IPR034756">
    <property type="entry name" value="T2SSM_b"/>
</dbReference>